<reference evidence="5 6" key="1">
    <citation type="submission" date="2024-08" db="EMBL/GenBank/DDBJ databases">
        <authorList>
            <person name="Cucini C."/>
            <person name="Frati F."/>
        </authorList>
    </citation>
    <scope>NUCLEOTIDE SEQUENCE [LARGE SCALE GENOMIC DNA]</scope>
</reference>
<dbReference type="InterPro" id="IPR057412">
    <property type="entry name" value="INTS4_C"/>
</dbReference>
<keyword evidence="2" id="KW-0539">Nucleus</keyword>
<organism evidence="5 6">
    <name type="scientific">Orchesella dallaii</name>
    <dbReference type="NCBI Taxonomy" id="48710"/>
    <lineage>
        <taxon>Eukaryota</taxon>
        <taxon>Metazoa</taxon>
        <taxon>Ecdysozoa</taxon>
        <taxon>Arthropoda</taxon>
        <taxon>Hexapoda</taxon>
        <taxon>Collembola</taxon>
        <taxon>Entomobryomorpha</taxon>
        <taxon>Entomobryoidea</taxon>
        <taxon>Orchesellidae</taxon>
        <taxon>Orchesellinae</taxon>
        <taxon>Orchesella</taxon>
    </lineage>
</organism>
<dbReference type="InterPro" id="IPR011989">
    <property type="entry name" value="ARM-like"/>
</dbReference>
<evidence type="ECO:0000256" key="2">
    <source>
        <dbReference type="ARBA" id="ARBA00023242"/>
    </source>
</evidence>
<keyword evidence="6" id="KW-1185">Reference proteome</keyword>
<accession>A0ABP1RFK3</accession>
<dbReference type="Pfam" id="PF25458">
    <property type="entry name" value="INTS4_C"/>
    <property type="match status" value="1"/>
</dbReference>
<dbReference type="PANTHER" id="PTHR20938">
    <property type="entry name" value="INTEGRATOR COMPLEX SUBUNIT 4"/>
    <property type="match status" value="1"/>
</dbReference>
<evidence type="ECO:0000313" key="5">
    <source>
        <dbReference type="EMBL" id="CAL8127086.1"/>
    </source>
</evidence>
<dbReference type="Pfam" id="PF24493">
    <property type="entry name" value="INTS4_8HBD"/>
    <property type="match status" value="1"/>
</dbReference>
<comment type="subcellular location">
    <subcellularLocation>
        <location evidence="1">Nucleus</location>
    </subcellularLocation>
</comment>
<protein>
    <recommendedName>
        <fullName evidence="7">Integrator complex subunit 4</fullName>
    </recommendedName>
</protein>
<dbReference type="InterPro" id="IPR016024">
    <property type="entry name" value="ARM-type_fold"/>
</dbReference>
<dbReference type="SUPFAM" id="SSF48371">
    <property type="entry name" value="ARM repeat"/>
    <property type="match status" value="1"/>
</dbReference>
<dbReference type="EMBL" id="CAXLJM020000072">
    <property type="protein sequence ID" value="CAL8127086.1"/>
    <property type="molecule type" value="Genomic_DNA"/>
</dbReference>
<comment type="caution">
    <text evidence="5">The sequence shown here is derived from an EMBL/GenBank/DDBJ whole genome shotgun (WGS) entry which is preliminary data.</text>
</comment>
<dbReference type="InterPro" id="IPR056235">
    <property type="entry name" value="INTS4_8HBD"/>
</dbReference>
<dbReference type="PANTHER" id="PTHR20938:SF0">
    <property type="entry name" value="INTEGRATOR COMPLEX SUBUNIT 4"/>
    <property type="match status" value="1"/>
</dbReference>
<evidence type="ECO:0000256" key="1">
    <source>
        <dbReference type="ARBA" id="ARBA00004123"/>
    </source>
</evidence>
<gene>
    <name evidence="5" type="ORF">ODALV1_LOCUS21690</name>
</gene>
<dbReference type="Proteomes" id="UP001642540">
    <property type="component" value="Unassembled WGS sequence"/>
</dbReference>
<feature type="domain" description="INTS4 8 helical bundle" evidence="3">
    <location>
        <begin position="635"/>
        <end position="827"/>
    </location>
</feature>
<feature type="domain" description="Integrator complex subunit 4/Protein SIEL C-terminal Ig-like" evidence="4">
    <location>
        <begin position="840"/>
        <end position="968"/>
    </location>
</feature>
<dbReference type="Gene3D" id="1.25.10.10">
    <property type="entry name" value="Leucine-rich Repeat Variant"/>
    <property type="match status" value="1"/>
</dbReference>
<evidence type="ECO:0000259" key="4">
    <source>
        <dbReference type="Pfam" id="PF25458"/>
    </source>
</evidence>
<evidence type="ECO:0000259" key="3">
    <source>
        <dbReference type="Pfam" id="PF24493"/>
    </source>
</evidence>
<evidence type="ECO:0000313" key="6">
    <source>
        <dbReference type="Proteomes" id="UP001642540"/>
    </source>
</evidence>
<proteinExistence type="predicted"/>
<name>A0ABP1RFK3_9HEXA</name>
<sequence>MAARAPIKKRALAEFQSSHTITVDAEAAESRSVKRLRIIKKPAEDPALEGTSAAAIEHEISALDADRPASENFRALSKIVAHLPLSPALVMMLHTKLITLFPKEEDSALKAKYLTTFQLLNLGHPELMATIDEILRMIQNETSSLVINSGLTVVLKLASAVNDTVSNNRILSLAKKLITRTDAKVKCKCLEIIGLLTPFDDANAVKTTLQLVHSYSHSHEPRVRTTAFKMMLHLNGKGGSLDVQIYGEVSKYLDDDYESVKLASIQLLWALSQSYADHMVPTPSGGGEKMRLVDDAFAKICHAINDPCVQVRVLAATLLGKMPQVGQNFLDQTLDKKLMSDMRRKRSAHERQWEKVKSGEWSSGKKWADDAPQELIEAASVSLISSGAAGAFVHGLEDEFLEVRSAAVDSLCTLAIKSPDFANLALDFLVDMFNDEIEDVRLKAIDSLTKISKHIVLWEDQLETILAVLEDSSIDIREGLHKLLAVCHLMTKDCVKMCLDHILENLKRYPQDKKSIWKSLEGVGKNHPWVVLPLVPQLLSMHPFFDTSEPDPEDPAYVSVLILVFNSAKGCPTMATLFDEKLLRHYHYLRDTLPQFVPELNISNESVTGSSDKQIATTSSASGISLSGNTNGRLILKELTAKLKSSANLNSEMKTRLCKLILKDLKRLSEVDQEISAIAKFSSLYIKAQLVYTNCLSSSAWIQLTQNTQNEPLRLQIQSFMQLCLKMQYSFTGLSPKEYGIVMQLKLRGLAFQLVYIVRGSNASALAICQNLLEQAETVQKYLEENDVTPDEFTFAMLKMLDSLDEPKPGTVAKHLLPLFEAHQIPLVSFSSAIKMASATIIEPSGESDNALKFTAGLLLGIPVDAEIHNLEDTSYVRIMVNYPDQQVHLICPRTIDFRSDSSGEVRLLTTISISHQAWTEACPVTISIVLDLRGPETNYNRKLMWKKDSTYIIQLSEEKQVLVSPKPAKRGI</sequence>
<evidence type="ECO:0008006" key="7">
    <source>
        <dbReference type="Google" id="ProtNLM"/>
    </source>
</evidence>